<proteinExistence type="predicted"/>
<organism evidence="1">
    <name type="scientific">Pseudo-nitzschia arenysensis</name>
    <dbReference type="NCBI Taxonomy" id="697910"/>
    <lineage>
        <taxon>Eukaryota</taxon>
        <taxon>Sar</taxon>
        <taxon>Stramenopiles</taxon>
        <taxon>Ochrophyta</taxon>
        <taxon>Bacillariophyta</taxon>
        <taxon>Bacillariophyceae</taxon>
        <taxon>Bacillariophycidae</taxon>
        <taxon>Bacillariales</taxon>
        <taxon>Bacillariaceae</taxon>
        <taxon>Pseudo-nitzschia</taxon>
    </lineage>
</organism>
<dbReference type="EMBL" id="HBEH01000911">
    <property type="protein sequence ID" value="CAD8344039.1"/>
    <property type="molecule type" value="Transcribed_RNA"/>
</dbReference>
<gene>
    <name evidence="1" type="ORF">PARE0329_LOCUS674</name>
</gene>
<dbReference type="AlphaFoldDB" id="A0A7R9ZU92"/>
<reference evidence="1" key="1">
    <citation type="submission" date="2021-01" db="EMBL/GenBank/DDBJ databases">
        <authorList>
            <person name="Corre E."/>
            <person name="Pelletier E."/>
            <person name="Niang G."/>
            <person name="Scheremetjew M."/>
            <person name="Finn R."/>
            <person name="Kale V."/>
            <person name="Holt S."/>
            <person name="Cochrane G."/>
            <person name="Meng A."/>
            <person name="Brown T."/>
            <person name="Cohen L."/>
        </authorList>
    </citation>
    <scope>NUCLEOTIDE SEQUENCE</scope>
    <source>
        <strain evidence="1">B593</strain>
    </source>
</reference>
<protein>
    <submittedName>
        <fullName evidence="1">Uncharacterized protein</fullName>
    </submittedName>
</protein>
<name>A0A7R9ZU92_9STRA</name>
<evidence type="ECO:0000313" key="1">
    <source>
        <dbReference type="EMBL" id="CAD8344039.1"/>
    </source>
</evidence>
<accession>A0A7R9ZU92</accession>
<sequence length="265" mass="30219">MSDLAPFVASVLRDRTMVEMIAEMEKLKRLVEDRLKVQITGRKGSPVYFEGSLKNGYTSHRGRCFEVMFDDHDDQDTPTSTTKNPSHGRVLKLKAFSDIEIRLGGIIIQRLDFQNVMGSCNAPFFTNDDFYRDTKYNKPIFLAPERKEIVLKVKNRHKGPVPFVLARFGKEMSLKTYRKLHQLNMSDLKVLADSRIGYTLILDGLTFSKQDIKKSLSILNDLGYSVDKGNSHYRHSTSDDIDQTKLTTQKKGEADRFVSTANAVQ</sequence>